<organism evidence="1">
    <name type="scientific">freshwater metagenome</name>
    <dbReference type="NCBI Taxonomy" id="449393"/>
    <lineage>
        <taxon>unclassified sequences</taxon>
        <taxon>metagenomes</taxon>
        <taxon>ecological metagenomes</taxon>
    </lineage>
</organism>
<dbReference type="InterPro" id="IPR009097">
    <property type="entry name" value="Cyclic_Pdiesterase"/>
</dbReference>
<protein>
    <submittedName>
        <fullName evidence="1">Unannotated protein</fullName>
    </submittedName>
</protein>
<accession>A0A6J6TR45</accession>
<proteinExistence type="predicted"/>
<evidence type="ECO:0000313" key="1">
    <source>
        <dbReference type="EMBL" id="CAB4749033.1"/>
    </source>
</evidence>
<name>A0A6J6TR45_9ZZZZ</name>
<dbReference type="Pfam" id="PF13563">
    <property type="entry name" value="2_5_RNA_ligase2"/>
    <property type="match status" value="1"/>
</dbReference>
<dbReference type="SUPFAM" id="SSF55144">
    <property type="entry name" value="LigT-like"/>
    <property type="match status" value="1"/>
</dbReference>
<reference evidence="1" key="1">
    <citation type="submission" date="2020-05" db="EMBL/GenBank/DDBJ databases">
        <authorList>
            <person name="Chiriac C."/>
            <person name="Salcher M."/>
            <person name="Ghai R."/>
            <person name="Kavagutti S V."/>
        </authorList>
    </citation>
    <scope>NUCLEOTIDE SEQUENCE</scope>
</reference>
<gene>
    <name evidence="1" type="ORF">UFOPK2761_01854</name>
</gene>
<sequence length="185" mass="20296">MLVEEASDWPAGQMCLTAPVPVLEEWVVARTAHYDRSFLSTDPTFAHAHLTVLAPWVPEPGVADLARVGEVLAAVPAFEVELTRVATFPDGLVHAVPEPDHDLRSLTRRLVAAFPDHPPYGGAYDATGGPVPHVTLDRLGPGVTEEWVRAEVGHLLPARLVVDRVDLQWWGNDTCRRVHSWRLGA</sequence>
<dbReference type="EMBL" id="CAEZYQ010000013">
    <property type="protein sequence ID" value="CAB4749033.1"/>
    <property type="molecule type" value="Genomic_DNA"/>
</dbReference>
<dbReference type="Gene3D" id="3.90.1140.10">
    <property type="entry name" value="Cyclic phosphodiesterase"/>
    <property type="match status" value="1"/>
</dbReference>
<dbReference type="AlphaFoldDB" id="A0A6J6TR45"/>